<gene>
    <name evidence="1" type="ORF">J5Y09_04425</name>
</gene>
<evidence type="ECO:0000313" key="2">
    <source>
        <dbReference type="Proteomes" id="UP000680815"/>
    </source>
</evidence>
<evidence type="ECO:0000313" key="1">
    <source>
        <dbReference type="EMBL" id="MBP0463146.1"/>
    </source>
</evidence>
<reference evidence="1 2" key="1">
    <citation type="submission" date="2021-03" db="EMBL/GenBank/DDBJ databases">
        <authorList>
            <person name="So Y."/>
        </authorList>
    </citation>
    <scope>NUCLEOTIDE SEQUENCE [LARGE SCALE GENOMIC DNA]</scope>
    <source>
        <strain evidence="1 2">PWR1</strain>
    </source>
</reference>
<name>A0ABS4AP69_9PROT</name>
<comment type="caution">
    <text evidence="1">The sequence shown here is derived from an EMBL/GenBank/DDBJ whole genome shotgun (WGS) entry which is preliminary data.</text>
</comment>
<evidence type="ECO:0008006" key="3">
    <source>
        <dbReference type="Google" id="ProtNLM"/>
    </source>
</evidence>
<dbReference type="Proteomes" id="UP000680815">
    <property type="component" value="Unassembled WGS sequence"/>
</dbReference>
<sequence>MIDAPRRLLIDLGNLAGDGGALRTAAELGTLLGLDLVGIFVEDEQLALLAGAREYRLPAGSWGAAEPERILGEIAGLAERARRQLQVEVAALGQAARFERLRGDPAALLVAHAAPRDILATGFAAGADFACRSVAGIHRAAFGCAASVLMLPSRPARVRGTVAVLAPRDARTGLDLAEALARAAGERMLLLTEADNGGPAGVATRRIAQRDAEAIEAALVGQHARLLILPNESGAMAAMAQRLAARLRVPVLLAEPVAAPPGAA</sequence>
<dbReference type="EMBL" id="JAGIYZ010000003">
    <property type="protein sequence ID" value="MBP0463146.1"/>
    <property type="molecule type" value="Genomic_DNA"/>
</dbReference>
<proteinExistence type="predicted"/>
<dbReference type="RefSeq" id="WP_209350546.1">
    <property type="nucleotide sequence ID" value="NZ_JAGIYZ010000003.1"/>
</dbReference>
<keyword evidence="2" id="KW-1185">Reference proteome</keyword>
<protein>
    <recommendedName>
        <fullName evidence="3">Universal stress protein</fullName>
    </recommendedName>
</protein>
<organism evidence="1 2">
    <name type="scientific">Roseomonas nitratireducens</name>
    <dbReference type="NCBI Taxonomy" id="2820810"/>
    <lineage>
        <taxon>Bacteria</taxon>
        <taxon>Pseudomonadati</taxon>
        <taxon>Pseudomonadota</taxon>
        <taxon>Alphaproteobacteria</taxon>
        <taxon>Acetobacterales</taxon>
        <taxon>Roseomonadaceae</taxon>
        <taxon>Roseomonas</taxon>
    </lineage>
</organism>
<accession>A0ABS4AP69</accession>